<dbReference type="Proteomes" id="UP001500984">
    <property type="component" value="Unassembled WGS sequence"/>
</dbReference>
<evidence type="ECO:0000256" key="2">
    <source>
        <dbReference type="PROSITE-ProRule" id="PRU00335"/>
    </source>
</evidence>
<dbReference type="InterPro" id="IPR009057">
    <property type="entry name" value="Homeodomain-like_sf"/>
</dbReference>
<dbReference type="Pfam" id="PF00440">
    <property type="entry name" value="TetR_N"/>
    <property type="match status" value="1"/>
</dbReference>
<dbReference type="PROSITE" id="PS50977">
    <property type="entry name" value="HTH_TETR_2"/>
    <property type="match status" value="1"/>
</dbReference>
<keyword evidence="1 2" id="KW-0238">DNA-binding</keyword>
<organism evidence="4 5">
    <name type="scientific">Brevibacterium salitolerans</name>
    <dbReference type="NCBI Taxonomy" id="1403566"/>
    <lineage>
        <taxon>Bacteria</taxon>
        <taxon>Bacillati</taxon>
        <taxon>Actinomycetota</taxon>
        <taxon>Actinomycetes</taxon>
        <taxon>Micrococcales</taxon>
        <taxon>Brevibacteriaceae</taxon>
        <taxon>Brevibacterium</taxon>
    </lineage>
</organism>
<feature type="DNA-binding region" description="H-T-H motif" evidence="2">
    <location>
        <begin position="39"/>
        <end position="58"/>
    </location>
</feature>
<feature type="domain" description="HTH tetR-type" evidence="3">
    <location>
        <begin position="16"/>
        <end position="76"/>
    </location>
</feature>
<keyword evidence="5" id="KW-1185">Reference proteome</keyword>
<reference evidence="4 5" key="1">
    <citation type="journal article" date="2019" name="Int. J. Syst. Evol. Microbiol.">
        <title>The Global Catalogue of Microorganisms (GCM) 10K type strain sequencing project: providing services to taxonomists for standard genome sequencing and annotation.</title>
        <authorList>
            <consortium name="The Broad Institute Genomics Platform"/>
            <consortium name="The Broad Institute Genome Sequencing Center for Infectious Disease"/>
            <person name="Wu L."/>
            <person name="Ma J."/>
        </authorList>
    </citation>
    <scope>NUCLEOTIDE SEQUENCE [LARGE SCALE GENOMIC DNA]</scope>
    <source>
        <strain evidence="4 5">JCM 15900</strain>
    </source>
</reference>
<dbReference type="EMBL" id="BAAAPZ010000003">
    <property type="protein sequence ID" value="GAA2093086.1"/>
    <property type="molecule type" value="Genomic_DNA"/>
</dbReference>
<dbReference type="InterPro" id="IPR001647">
    <property type="entry name" value="HTH_TetR"/>
</dbReference>
<accession>A0ABN2WI74</accession>
<sequence>METQAQGGQGGQRRGREAKDAILSAAIDCLLEDGYAATTTLRVQQRAGVSRGKLLHHFPSKRELLAAATRRLTEDRLAAVHLQEDAAGVGAEAGGGAVAEAPEGAAGGSGARGGSFGELAGAPAAEDRAARLAWMLDRLWSSFSEPNFWAAVETWVAARTDAELAGQIVDHERSVLRRVRANAHVLAGPQLSAHPRFPQVLDLLFTSMRGMALTYAFSGRPMDTEPMRATWLASARVLLDVEDDAED</sequence>
<dbReference type="InterPro" id="IPR050109">
    <property type="entry name" value="HTH-type_TetR-like_transc_reg"/>
</dbReference>
<name>A0ABN2WI74_9MICO</name>
<dbReference type="PANTHER" id="PTHR30055:SF226">
    <property type="entry name" value="HTH-TYPE TRANSCRIPTIONAL REGULATOR PKSA"/>
    <property type="match status" value="1"/>
</dbReference>
<dbReference type="RefSeq" id="WP_291798221.1">
    <property type="nucleotide sequence ID" value="NZ_BAAAPZ010000003.1"/>
</dbReference>
<dbReference type="PRINTS" id="PR00455">
    <property type="entry name" value="HTHTETR"/>
</dbReference>
<comment type="caution">
    <text evidence="4">The sequence shown here is derived from an EMBL/GenBank/DDBJ whole genome shotgun (WGS) entry which is preliminary data.</text>
</comment>
<evidence type="ECO:0000256" key="1">
    <source>
        <dbReference type="ARBA" id="ARBA00023125"/>
    </source>
</evidence>
<gene>
    <name evidence="4" type="ORF">GCM10009823_11240</name>
</gene>
<evidence type="ECO:0000259" key="3">
    <source>
        <dbReference type="PROSITE" id="PS50977"/>
    </source>
</evidence>
<dbReference type="SUPFAM" id="SSF46689">
    <property type="entry name" value="Homeodomain-like"/>
    <property type="match status" value="1"/>
</dbReference>
<proteinExistence type="predicted"/>
<evidence type="ECO:0000313" key="5">
    <source>
        <dbReference type="Proteomes" id="UP001500984"/>
    </source>
</evidence>
<evidence type="ECO:0000313" key="4">
    <source>
        <dbReference type="EMBL" id="GAA2093086.1"/>
    </source>
</evidence>
<dbReference type="Gene3D" id="1.10.357.10">
    <property type="entry name" value="Tetracycline Repressor, domain 2"/>
    <property type="match status" value="1"/>
</dbReference>
<dbReference type="PANTHER" id="PTHR30055">
    <property type="entry name" value="HTH-TYPE TRANSCRIPTIONAL REGULATOR RUTR"/>
    <property type="match status" value="1"/>
</dbReference>
<protein>
    <recommendedName>
        <fullName evidence="3">HTH tetR-type domain-containing protein</fullName>
    </recommendedName>
</protein>